<reference evidence="5" key="1">
    <citation type="submission" date="2021-02" db="EMBL/GenBank/DDBJ databases">
        <authorList>
            <person name="Nowell W R."/>
        </authorList>
    </citation>
    <scope>NUCLEOTIDE SEQUENCE</scope>
</reference>
<accession>A0A8S2FKV5</accession>
<dbReference type="InterPro" id="IPR007588">
    <property type="entry name" value="Znf_FLYWCH"/>
</dbReference>
<name>A0A8S2FKV5_9BILA</name>
<sequence length="175" mass="20157">MSKIEYVQSTHGKTHVCYEGFRYYCHRKNDDDSKYWKCVKKSCRVGLTIKPDGTIKKRADHDHLPNEADKEVLLIRQNLKRKVVESSLPIDTIVDQTYAGLQNSTACQDVVIQLPSIATMRNNLQKERRKTRPPLPKNITELPHPIPINYQKSLNGEQFVLYDGLIDGSRCIIFS</sequence>
<proteinExistence type="predicted"/>
<evidence type="ECO:0000256" key="3">
    <source>
        <dbReference type="ARBA" id="ARBA00022833"/>
    </source>
</evidence>
<evidence type="ECO:0000313" key="7">
    <source>
        <dbReference type="Proteomes" id="UP000677228"/>
    </source>
</evidence>
<keyword evidence="1" id="KW-0479">Metal-binding</keyword>
<comment type="caution">
    <text evidence="5">The sequence shown here is derived from an EMBL/GenBank/DDBJ whole genome shotgun (WGS) entry which is preliminary data.</text>
</comment>
<gene>
    <name evidence="5" type="ORF">OVA965_LOCUS36842</name>
    <name evidence="6" type="ORF">TMI583_LOCUS37875</name>
</gene>
<dbReference type="Gene3D" id="2.20.25.240">
    <property type="match status" value="1"/>
</dbReference>
<dbReference type="Pfam" id="PF04500">
    <property type="entry name" value="FLYWCH"/>
    <property type="match status" value="1"/>
</dbReference>
<dbReference type="AlphaFoldDB" id="A0A8S2FKV5"/>
<dbReference type="GO" id="GO:0008270">
    <property type="term" value="F:zinc ion binding"/>
    <property type="evidence" value="ECO:0007669"/>
    <property type="project" value="UniProtKB-KW"/>
</dbReference>
<keyword evidence="2" id="KW-0863">Zinc-finger</keyword>
<protein>
    <recommendedName>
        <fullName evidence="4">FLYWCH-type domain-containing protein</fullName>
    </recommendedName>
</protein>
<dbReference type="Proteomes" id="UP000677228">
    <property type="component" value="Unassembled WGS sequence"/>
</dbReference>
<evidence type="ECO:0000256" key="2">
    <source>
        <dbReference type="ARBA" id="ARBA00022771"/>
    </source>
</evidence>
<keyword evidence="3" id="KW-0862">Zinc</keyword>
<dbReference type="EMBL" id="CAJOBA010055903">
    <property type="protein sequence ID" value="CAF4287499.1"/>
    <property type="molecule type" value="Genomic_DNA"/>
</dbReference>
<dbReference type="EMBL" id="CAJNOK010033898">
    <property type="protein sequence ID" value="CAF1498841.1"/>
    <property type="molecule type" value="Genomic_DNA"/>
</dbReference>
<evidence type="ECO:0000259" key="4">
    <source>
        <dbReference type="Pfam" id="PF04500"/>
    </source>
</evidence>
<dbReference type="Proteomes" id="UP000682733">
    <property type="component" value="Unassembled WGS sequence"/>
</dbReference>
<organism evidence="5 7">
    <name type="scientific">Didymodactylos carnosus</name>
    <dbReference type="NCBI Taxonomy" id="1234261"/>
    <lineage>
        <taxon>Eukaryota</taxon>
        <taxon>Metazoa</taxon>
        <taxon>Spiralia</taxon>
        <taxon>Gnathifera</taxon>
        <taxon>Rotifera</taxon>
        <taxon>Eurotatoria</taxon>
        <taxon>Bdelloidea</taxon>
        <taxon>Philodinida</taxon>
        <taxon>Philodinidae</taxon>
        <taxon>Didymodactylos</taxon>
    </lineage>
</organism>
<evidence type="ECO:0000313" key="5">
    <source>
        <dbReference type="EMBL" id="CAF1498841.1"/>
    </source>
</evidence>
<evidence type="ECO:0000313" key="6">
    <source>
        <dbReference type="EMBL" id="CAF4287499.1"/>
    </source>
</evidence>
<evidence type="ECO:0000256" key="1">
    <source>
        <dbReference type="ARBA" id="ARBA00022723"/>
    </source>
</evidence>
<feature type="domain" description="FLYWCH-type" evidence="4">
    <location>
        <begin position="6"/>
        <end position="63"/>
    </location>
</feature>
<feature type="non-terminal residue" evidence="5">
    <location>
        <position position="175"/>
    </location>
</feature>